<evidence type="ECO:0000256" key="3">
    <source>
        <dbReference type="ARBA" id="ARBA00022679"/>
    </source>
</evidence>
<keyword evidence="7 9" id="KW-1133">Transmembrane helix</keyword>
<dbReference type="InterPro" id="IPR032974">
    <property type="entry name" value="Polypren_kinase"/>
</dbReference>
<dbReference type="PANTHER" id="PTHR13205">
    <property type="entry name" value="TRANSMEMBRANE PROTEIN 15-RELATED"/>
    <property type="match status" value="1"/>
</dbReference>
<feature type="transmembrane region" description="Helical" evidence="9">
    <location>
        <begin position="204"/>
        <end position="227"/>
    </location>
</feature>
<feature type="transmembrane region" description="Helical" evidence="9">
    <location>
        <begin position="166"/>
        <end position="183"/>
    </location>
</feature>
<comment type="subcellular location">
    <subcellularLocation>
        <location evidence="1">Endoplasmic reticulum membrane</location>
        <topology evidence="1">Multi-pass membrane protein</topology>
    </subcellularLocation>
</comment>
<evidence type="ECO:0000256" key="9">
    <source>
        <dbReference type="SAM" id="Phobius"/>
    </source>
</evidence>
<reference evidence="11" key="1">
    <citation type="submission" date="2016-10" db="EMBL/GenBank/DDBJ databases">
        <authorList>
            <person name="L'haridon S."/>
            <person name="Corre E."/>
        </authorList>
    </citation>
    <scope>NUCLEOTIDE SEQUENCE [LARGE SCALE GENOMIC DNA]</scope>
    <source>
        <strain evidence="11">FDF-1T</strain>
    </source>
</reference>
<gene>
    <name evidence="10" type="ORF">BKM01_10020</name>
</gene>
<evidence type="ECO:0008006" key="12">
    <source>
        <dbReference type="Google" id="ProtNLM"/>
    </source>
</evidence>
<feature type="transmembrane region" description="Helical" evidence="9">
    <location>
        <begin position="138"/>
        <end position="160"/>
    </location>
</feature>
<dbReference type="EMBL" id="CP017881">
    <property type="protein sequence ID" value="ATU09070.1"/>
    <property type="molecule type" value="Genomic_DNA"/>
</dbReference>
<feature type="transmembrane region" description="Helical" evidence="9">
    <location>
        <begin position="99"/>
        <end position="117"/>
    </location>
</feature>
<evidence type="ECO:0000256" key="4">
    <source>
        <dbReference type="ARBA" id="ARBA00022692"/>
    </source>
</evidence>
<keyword evidence="4 9" id="KW-0812">Transmembrane</keyword>
<proteinExistence type="inferred from homology"/>
<evidence type="ECO:0000313" key="10">
    <source>
        <dbReference type="EMBL" id="ATU09070.1"/>
    </source>
</evidence>
<evidence type="ECO:0000256" key="5">
    <source>
        <dbReference type="ARBA" id="ARBA00022777"/>
    </source>
</evidence>
<keyword evidence="6" id="KW-0256">Endoplasmic reticulum</keyword>
<name>A0A2D3C8M3_9EURY</name>
<dbReference type="AlphaFoldDB" id="A0A2D3C8M3"/>
<dbReference type="KEGG" id="mpot:BKM01_10020"/>
<sequence>MRWHLVSRIVLIIQNNHIIISSSDGIFSHISSEIAICNIMYDYIGFPIANYIRLPARFQMMAAYNNNPLCGKKPLPLRKIVHMSGVAVPFIADIYGREYAALALAGATIIFLIMEAIKPAEKIRYVYGLLWRSREKEVFALDPLFYILSFFVLIGLSYFVDAGICYASMVVLALGDGVAPLIGRLGRLRLPGSFKTVEGTIGGIILSSIVGFYFVGALAVIGSVAGMVTECSISRHDNLFIPFAALVAMLLGNTLF</sequence>
<dbReference type="Proteomes" id="UP000229678">
    <property type="component" value="Chromosome"/>
</dbReference>
<comment type="similarity">
    <text evidence="2">Belongs to the polyprenol kinase family.</text>
</comment>
<evidence type="ECO:0000256" key="6">
    <source>
        <dbReference type="ARBA" id="ARBA00022824"/>
    </source>
</evidence>
<accession>A0A2D3C8M3</accession>
<evidence type="ECO:0000313" key="11">
    <source>
        <dbReference type="Proteomes" id="UP000229678"/>
    </source>
</evidence>
<protein>
    <recommendedName>
        <fullName evidence="12">Phosphatidate cytidylyltransferase</fullName>
    </recommendedName>
</protein>
<evidence type="ECO:0000256" key="1">
    <source>
        <dbReference type="ARBA" id="ARBA00004477"/>
    </source>
</evidence>
<organism evidence="10 11">
    <name type="scientific">Methanohalophilus portucalensis</name>
    <dbReference type="NCBI Taxonomy" id="39664"/>
    <lineage>
        <taxon>Archaea</taxon>
        <taxon>Methanobacteriati</taxon>
        <taxon>Methanobacteriota</taxon>
        <taxon>Stenosarchaea group</taxon>
        <taxon>Methanomicrobia</taxon>
        <taxon>Methanosarcinales</taxon>
        <taxon>Methanosarcinaceae</taxon>
        <taxon>Methanohalophilus</taxon>
    </lineage>
</organism>
<dbReference type="PANTHER" id="PTHR13205:SF15">
    <property type="entry name" value="DOLICHOL KINASE"/>
    <property type="match status" value="1"/>
</dbReference>
<dbReference type="GO" id="GO:0004168">
    <property type="term" value="F:dolichol kinase activity"/>
    <property type="evidence" value="ECO:0007669"/>
    <property type="project" value="TreeGrafter"/>
</dbReference>
<evidence type="ECO:0000256" key="8">
    <source>
        <dbReference type="ARBA" id="ARBA00023136"/>
    </source>
</evidence>
<dbReference type="GO" id="GO:0043048">
    <property type="term" value="P:dolichyl monophosphate biosynthetic process"/>
    <property type="evidence" value="ECO:0007669"/>
    <property type="project" value="TreeGrafter"/>
</dbReference>
<evidence type="ECO:0000256" key="2">
    <source>
        <dbReference type="ARBA" id="ARBA00010794"/>
    </source>
</evidence>
<evidence type="ECO:0000256" key="7">
    <source>
        <dbReference type="ARBA" id="ARBA00022989"/>
    </source>
</evidence>
<keyword evidence="8 9" id="KW-0472">Membrane</keyword>
<keyword evidence="3" id="KW-0808">Transferase</keyword>
<feature type="transmembrane region" description="Helical" evidence="9">
    <location>
        <begin position="239"/>
        <end position="255"/>
    </location>
</feature>
<keyword evidence="5" id="KW-0418">Kinase</keyword>